<accession>A0A401JFB5</accession>
<dbReference type="Proteomes" id="UP000286806">
    <property type="component" value="Unassembled WGS sequence"/>
</dbReference>
<evidence type="ECO:0000313" key="1">
    <source>
        <dbReference type="EMBL" id="GBL46329.1"/>
    </source>
</evidence>
<protein>
    <submittedName>
        <fullName evidence="1">Uncharacterized protein</fullName>
    </submittedName>
</protein>
<proteinExistence type="predicted"/>
<evidence type="ECO:0000313" key="2">
    <source>
        <dbReference type="Proteomes" id="UP000286806"/>
    </source>
</evidence>
<dbReference type="AlphaFoldDB" id="A0A401JFB5"/>
<organism evidence="1 2">
    <name type="scientific">Sulfuriferula multivorans</name>
    <dbReference type="NCBI Taxonomy" id="1559896"/>
    <lineage>
        <taxon>Bacteria</taxon>
        <taxon>Pseudomonadati</taxon>
        <taxon>Pseudomonadota</taxon>
        <taxon>Betaproteobacteria</taxon>
        <taxon>Nitrosomonadales</taxon>
        <taxon>Sulfuricellaceae</taxon>
        <taxon>Sulfuriferula</taxon>
    </lineage>
</organism>
<name>A0A401JFB5_9PROT</name>
<keyword evidence="2" id="KW-1185">Reference proteome</keyword>
<gene>
    <name evidence="1" type="ORF">SFMTTN_2142</name>
</gene>
<dbReference type="EMBL" id="BGOW01000017">
    <property type="protein sequence ID" value="GBL46329.1"/>
    <property type="molecule type" value="Genomic_DNA"/>
</dbReference>
<sequence>MNNKLRSIPDPHCGLCMLGLLLFCLTYPALGMAGEFDTYRYKLEENNNDKVCTHMEDVFSKYFKKPFSTISDEDVYVKDGGVLPPLLPGAKDDLHSFVTMLHSFQPTSPEFDAIKWKVGKLITRTAGELDTQNTPFIAADMGLNNDGQIETFIKFGFMTCYNFYSGGCRPTDSWSVFHKGDIDLLNGPINWDMPIQGQNGHRPLAVMLEDYDCRVIRPFIYDGVTYLSCYSQNWGKNGPDINRSTPDREYTEVLKYQGVEKLPFPDGRTLLKAKTVCRFRMTVAK</sequence>
<reference evidence="1 2" key="1">
    <citation type="journal article" date="2019" name="Front. Microbiol.">
        <title>Genomes of Neutrophilic Sulfur-Oxidizing Chemolithoautotrophs Representing 9 Proteobacterial Species From 8 Genera.</title>
        <authorList>
            <person name="Watanabe T."/>
            <person name="Kojima H."/>
            <person name="Umezawa K."/>
            <person name="Hori C."/>
            <person name="Takasuka T.E."/>
            <person name="Kato Y."/>
            <person name="Fukui M."/>
        </authorList>
    </citation>
    <scope>NUCLEOTIDE SEQUENCE [LARGE SCALE GENOMIC DNA]</scope>
    <source>
        <strain evidence="1 2">TTN</strain>
    </source>
</reference>
<comment type="caution">
    <text evidence="1">The sequence shown here is derived from an EMBL/GenBank/DDBJ whole genome shotgun (WGS) entry which is preliminary data.</text>
</comment>